<evidence type="ECO:0000313" key="2">
    <source>
        <dbReference type="EMBL" id="KAK7404606.1"/>
    </source>
</evidence>
<dbReference type="Proteomes" id="UP001386955">
    <property type="component" value="Unassembled WGS sequence"/>
</dbReference>
<comment type="caution">
    <text evidence="2">The sequence shown here is derived from an EMBL/GenBank/DDBJ whole genome shotgun (WGS) entry which is preliminary data.</text>
</comment>
<organism evidence="2 3">
    <name type="scientific">Psophocarpus tetragonolobus</name>
    <name type="common">Winged bean</name>
    <name type="synonym">Dolichos tetragonolobus</name>
    <dbReference type="NCBI Taxonomy" id="3891"/>
    <lineage>
        <taxon>Eukaryota</taxon>
        <taxon>Viridiplantae</taxon>
        <taxon>Streptophyta</taxon>
        <taxon>Embryophyta</taxon>
        <taxon>Tracheophyta</taxon>
        <taxon>Spermatophyta</taxon>
        <taxon>Magnoliopsida</taxon>
        <taxon>eudicotyledons</taxon>
        <taxon>Gunneridae</taxon>
        <taxon>Pentapetalae</taxon>
        <taxon>rosids</taxon>
        <taxon>fabids</taxon>
        <taxon>Fabales</taxon>
        <taxon>Fabaceae</taxon>
        <taxon>Papilionoideae</taxon>
        <taxon>50 kb inversion clade</taxon>
        <taxon>NPAAA clade</taxon>
        <taxon>indigoferoid/millettioid clade</taxon>
        <taxon>Phaseoleae</taxon>
        <taxon>Psophocarpus</taxon>
    </lineage>
</organism>
<protein>
    <submittedName>
        <fullName evidence="2">Uncharacterized protein</fullName>
    </submittedName>
</protein>
<dbReference type="EMBL" id="JAYMYS010000002">
    <property type="protein sequence ID" value="KAK7404606.1"/>
    <property type="molecule type" value="Genomic_DNA"/>
</dbReference>
<proteinExistence type="predicted"/>
<accession>A0AAN9SR94</accession>
<reference evidence="2 3" key="1">
    <citation type="submission" date="2024-01" db="EMBL/GenBank/DDBJ databases">
        <title>The genomes of 5 underutilized Papilionoideae crops provide insights into root nodulation and disease resistanc.</title>
        <authorList>
            <person name="Jiang F."/>
        </authorList>
    </citation>
    <scope>NUCLEOTIDE SEQUENCE [LARGE SCALE GENOMIC DNA]</scope>
    <source>
        <strain evidence="2">DUOXIRENSHENG_FW03</strain>
        <tissue evidence="2">Leaves</tissue>
    </source>
</reference>
<feature type="transmembrane region" description="Helical" evidence="1">
    <location>
        <begin position="121"/>
        <end position="143"/>
    </location>
</feature>
<dbReference type="AlphaFoldDB" id="A0AAN9SR94"/>
<keyword evidence="1" id="KW-0472">Membrane</keyword>
<gene>
    <name evidence="2" type="ORF">VNO78_05561</name>
</gene>
<evidence type="ECO:0000313" key="3">
    <source>
        <dbReference type="Proteomes" id="UP001386955"/>
    </source>
</evidence>
<keyword evidence="1" id="KW-1133">Transmembrane helix</keyword>
<evidence type="ECO:0000256" key="1">
    <source>
        <dbReference type="SAM" id="Phobius"/>
    </source>
</evidence>
<name>A0AAN9SR94_PSOTE</name>
<sequence length="149" mass="16882">MFQQGRHFGKDNASAKTFTALAVSQQATQTRAFFLSVVSPFRFQLRSPVLQQASTVKFTDRNHNTIVVANTPTITSVVAIDYRSSSLCSLWHSSPPHSMYSPSYLTMLLNSILISKNPNNLLVFFYNPFIMMMFSNSVLWGMVPLWHLL</sequence>
<keyword evidence="3" id="KW-1185">Reference proteome</keyword>
<keyword evidence="1" id="KW-0812">Transmembrane</keyword>